<dbReference type="InterPro" id="IPR001296">
    <property type="entry name" value="Glyco_trans_1"/>
</dbReference>
<feature type="domain" description="Glycosyltransferase subfamily 4-like N-terminal" evidence="2">
    <location>
        <begin position="23"/>
        <end position="186"/>
    </location>
</feature>
<keyword evidence="3" id="KW-0808">Transferase</keyword>
<sequence>MEPDLSSAIRTVQLGSSWFPERPGGLERYYYDLFNRLPALGFHSRGLVIGSKAITRDTNDNIVAFSEARSSLPQRWYRARSALKKIINEFRPDIICVHFALYGFPATDLLSHQPLVVHFQGPWAGEAAMEQGKNRSLIKYFIENSVYRRATRLIVLSNAFKEILTNEYGVSPEKIAVIPGAIDTRRFDQPIARTEARNILGWPRYRPIILVVRRLSRRMGIENLLTALVTVKARFPDVLLMVAGVGGMAHELARMTESLGLTNHVKFLGFLADQDLPAAYRAADFTVVPTTALEGFGLITVESMASGTPVLVTPVGGLPEIVRPFAPQWVTDDSTASAMARSMSEILSGAIATPSTSECRTHSQRYDWINVAPKIAQLYKEAMS</sequence>
<dbReference type="SUPFAM" id="SSF53756">
    <property type="entry name" value="UDP-Glycosyltransferase/glycogen phosphorylase"/>
    <property type="match status" value="1"/>
</dbReference>
<dbReference type="Gene3D" id="3.40.50.2000">
    <property type="entry name" value="Glycogen Phosphorylase B"/>
    <property type="match status" value="2"/>
</dbReference>
<dbReference type="RefSeq" id="WP_163096894.1">
    <property type="nucleotide sequence ID" value="NZ_CP127523.1"/>
</dbReference>
<dbReference type="Pfam" id="PF00534">
    <property type="entry name" value="Glycos_transf_1"/>
    <property type="match status" value="1"/>
</dbReference>
<dbReference type="GO" id="GO:0016757">
    <property type="term" value="F:glycosyltransferase activity"/>
    <property type="evidence" value="ECO:0007669"/>
    <property type="project" value="InterPro"/>
</dbReference>
<dbReference type="PANTHER" id="PTHR12526">
    <property type="entry name" value="GLYCOSYLTRANSFERASE"/>
    <property type="match status" value="1"/>
</dbReference>
<evidence type="ECO:0000259" key="1">
    <source>
        <dbReference type="Pfam" id="PF00534"/>
    </source>
</evidence>
<gene>
    <name evidence="3" type="ORF">GL267_04305</name>
</gene>
<evidence type="ECO:0000259" key="2">
    <source>
        <dbReference type="Pfam" id="PF13439"/>
    </source>
</evidence>
<dbReference type="CDD" id="cd03801">
    <property type="entry name" value="GT4_PimA-like"/>
    <property type="match status" value="1"/>
</dbReference>
<accession>A0A845U2P3</accession>
<dbReference type="EMBL" id="WNJL01000022">
    <property type="protein sequence ID" value="NDU41892.1"/>
    <property type="molecule type" value="Genomic_DNA"/>
</dbReference>
<dbReference type="AlphaFoldDB" id="A0A845U2P3"/>
<reference evidence="3" key="1">
    <citation type="submission" date="2019-11" db="EMBL/GenBank/DDBJ databases">
        <title>Acidithiobacillus ferrianus sp. nov.: a facultatively anaerobic and extremely acidophilic chemolithoautotroph.</title>
        <authorList>
            <person name="Norris P.R."/>
            <person name="Falagan C."/>
            <person name="Moya-Beltran A."/>
            <person name="Castro M."/>
            <person name="Quatrini R."/>
            <person name="Johnson D.B."/>
        </authorList>
    </citation>
    <scope>NUCLEOTIDE SEQUENCE [LARGE SCALE GENOMIC DNA]</scope>
    <source>
        <strain evidence="3">MG</strain>
    </source>
</reference>
<evidence type="ECO:0000313" key="3">
    <source>
        <dbReference type="EMBL" id="NDU41892.1"/>
    </source>
</evidence>
<comment type="caution">
    <text evidence="3">The sequence shown here is derived from an EMBL/GenBank/DDBJ whole genome shotgun (WGS) entry which is preliminary data.</text>
</comment>
<dbReference type="Pfam" id="PF13439">
    <property type="entry name" value="Glyco_transf_4"/>
    <property type="match status" value="1"/>
</dbReference>
<feature type="domain" description="Glycosyl transferase family 1" evidence="1">
    <location>
        <begin position="193"/>
        <end position="349"/>
    </location>
</feature>
<organism evidence="3">
    <name type="scientific">Acidithiobacillus ferrianus</name>
    <dbReference type="NCBI Taxonomy" id="2678518"/>
    <lineage>
        <taxon>Bacteria</taxon>
        <taxon>Pseudomonadati</taxon>
        <taxon>Pseudomonadota</taxon>
        <taxon>Acidithiobacillia</taxon>
        <taxon>Acidithiobacillales</taxon>
        <taxon>Acidithiobacillaceae</taxon>
        <taxon>Acidithiobacillus</taxon>
    </lineage>
</organism>
<name>A0A845U2P3_9PROT</name>
<proteinExistence type="predicted"/>
<dbReference type="InterPro" id="IPR028098">
    <property type="entry name" value="Glyco_trans_4-like_N"/>
</dbReference>
<protein>
    <submittedName>
        <fullName evidence="3">Glycosyltransferase</fullName>
    </submittedName>
</protein>